<keyword evidence="1" id="KW-0378">Hydrolase</keyword>
<dbReference type="InterPro" id="IPR006379">
    <property type="entry name" value="HAD-SF_hydro_IIB"/>
</dbReference>
<dbReference type="SFLD" id="SFLDG01144">
    <property type="entry name" value="C2.B.4:_PGP_Like"/>
    <property type="match status" value="1"/>
</dbReference>
<dbReference type="GO" id="GO:0016791">
    <property type="term" value="F:phosphatase activity"/>
    <property type="evidence" value="ECO:0007669"/>
    <property type="project" value="UniProtKB-ARBA"/>
</dbReference>
<proteinExistence type="predicted"/>
<dbReference type="NCBIfam" id="TIGR01484">
    <property type="entry name" value="HAD-SF-IIB"/>
    <property type="match status" value="1"/>
</dbReference>
<dbReference type="Pfam" id="PF08282">
    <property type="entry name" value="Hydrolase_3"/>
    <property type="match status" value="1"/>
</dbReference>
<dbReference type="EMBL" id="CP003359">
    <property type="protein sequence ID" value="AGB42013.1"/>
    <property type="molecule type" value="Genomic_DNA"/>
</dbReference>
<dbReference type="NCBIfam" id="TIGR00099">
    <property type="entry name" value="Cof-subfamily"/>
    <property type="match status" value="1"/>
</dbReference>
<dbReference type="GO" id="GO:0000287">
    <property type="term" value="F:magnesium ion binding"/>
    <property type="evidence" value="ECO:0007669"/>
    <property type="project" value="TreeGrafter"/>
</dbReference>
<dbReference type="Proteomes" id="UP000010880">
    <property type="component" value="Chromosome"/>
</dbReference>
<dbReference type="HOGENOM" id="CLU_044146_0_2_9"/>
<protein>
    <submittedName>
        <fullName evidence="1">HAD-superfamily hydrolase, subfamily IIB</fullName>
    </submittedName>
</protein>
<dbReference type="InterPro" id="IPR023214">
    <property type="entry name" value="HAD_sf"/>
</dbReference>
<dbReference type="KEGG" id="hhl:Halha_2130"/>
<dbReference type="RefSeq" id="WP_015327727.1">
    <property type="nucleotide sequence ID" value="NC_019978.1"/>
</dbReference>
<dbReference type="InterPro" id="IPR036412">
    <property type="entry name" value="HAD-like_sf"/>
</dbReference>
<dbReference type="Gene3D" id="3.30.1240.10">
    <property type="match status" value="1"/>
</dbReference>
<dbReference type="OrthoDB" id="9781413at2"/>
<dbReference type="PANTHER" id="PTHR10000">
    <property type="entry name" value="PHOSPHOSERINE PHOSPHATASE"/>
    <property type="match status" value="1"/>
</dbReference>
<accession>L0KD48</accession>
<dbReference type="SFLD" id="SFLDS00003">
    <property type="entry name" value="Haloacid_Dehalogenase"/>
    <property type="match status" value="1"/>
</dbReference>
<evidence type="ECO:0000313" key="2">
    <source>
        <dbReference type="Proteomes" id="UP000010880"/>
    </source>
</evidence>
<organism evidence="1 2">
    <name type="scientific">Halobacteroides halobius (strain ATCC 35273 / DSM 5150 / MD-1)</name>
    <dbReference type="NCBI Taxonomy" id="748449"/>
    <lineage>
        <taxon>Bacteria</taxon>
        <taxon>Bacillati</taxon>
        <taxon>Bacillota</taxon>
        <taxon>Clostridia</taxon>
        <taxon>Halanaerobiales</taxon>
        <taxon>Halobacteroidaceae</taxon>
        <taxon>Halobacteroides</taxon>
    </lineage>
</organism>
<dbReference type="SUPFAM" id="SSF56784">
    <property type="entry name" value="HAD-like"/>
    <property type="match status" value="1"/>
</dbReference>
<dbReference type="eggNOG" id="COG0561">
    <property type="taxonomic scope" value="Bacteria"/>
</dbReference>
<dbReference type="CDD" id="cd07516">
    <property type="entry name" value="HAD_Pase"/>
    <property type="match status" value="1"/>
</dbReference>
<reference evidence="2" key="1">
    <citation type="submission" date="2012-02" db="EMBL/GenBank/DDBJ databases">
        <title>The complete genome of Halobacteroides halobius DSM 5150.</title>
        <authorList>
            <person name="Lucas S."/>
            <person name="Copeland A."/>
            <person name="Lapidus A."/>
            <person name="Glavina del Rio T."/>
            <person name="Dalin E."/>
            <person name="Tice H."/>
            <person name="Bruce D."/>
            <person name="Goodwin L."/>
            <person name="Pitluck S."/>
            <person name="Peters L."/>
            <person name="Mikhailova N."/>
            <person name="Gu W."/>
            <person name="Kyrpides N."/>
            <person name="Mavromatis K."/>
            <person name="Ivanova N."/>
            <person name="Brettin T."/>
            <person name="Detter J.C."/>
            <person name="Han C."/>
            <person name="Larimer F."/>
            <person name="Land M."/>
            <person name="Hauser L."/>
            <person name="Markowitz V."/>
            <person name="Cheng J.-F."/>
            <person name="Hugenholtz P."/>
            <person name="Woyke T."/>
            <person name="Wu D."/>
            <person name="Tindall B."/>
            <person name="Pomrenke H."/>
            <person name="Brambilla E."/>
            <person name="Klenk H.-P."/>
            <person name="Eisen J.A."/>
        </authorList>
    </citation>
    <scope>NUCLEOTIDE SEQUENCE [LARGE SCALE GENOMIC DNA]</scope>
    <source>
        <strain evidence="2">ATCC 35273 / DSM 5150 / MD-1</strain>
    </source>
</reference>
<dbReference type="InterPro" id="IPR000150">
    <property type="entry name" value="Cof"/>
</dbReference>
<dbReference type="GO" id="GO:0005829">
    <property type="term" value="C:cytosol"/>
    <property type="evidence" value="ECO:0007669"/>
    <property type="project" value="TreeGrafter"/>
</dbReference>
<dbReference type="AlphaFoldDB" id="L0KD48"/>
<sequence length="267" mass="29978">MNYKLLAIDLDDTLLGQDLKISNRTQKLIKEARKQGLRVVIATGRMYSSALPYLKQLNLTKETITYNGALVKQVASNKIIDHRPVPKKLARKIVDYVEENNLHLNLYLDDQLYVNKSGFGADYYERISGVKPTLIKGKLSQCIDQPSTKLLIVEENLAKVKEVLVALQDRFSDDLNVTASKAHFVEIMNQQASKGRALKKLASDLNIERDQIIAIGDSYNDLDMIEYAGFGVAVDNARDKLKEKADYITSSNDEGGVAEIIEKFILN</sequence>
<name>L0KD48_HALHC</name>
<evidence type="ECO:0000313" key="1">
    <source>
        <dbReference type="EMBL" id="AGB42013.1"/>
    </source>
</evidence>
<dbReference type="Gene3D" id="3.40.50.1000">
    <property type="entry name" value="HAD superfamily/HAD-like"/>
    <property type="match status" value="1"/>
</dbReference>
<dbReference type="PANTHER" id="PTHR10000:SF8">
    <property type="entry name" value="HAD SUPERFAMILY HYDROLASE-LIKE, TYPE 3"/>
    <property type="match status" value="1"/>
</dbReference>
<dbReference type="STRING" id="748449.Halha_2130"/>
<keyword evidence="2" id="KW-1185">Reference proteome</keyword>
<dbReference type="SFLD" id="SFLDG01140">
    <property type="entry name" value="C2.B:_Phosphomannomutase_and_P"/>
    <property type="match status" value="1"/>
</dbReference>
<gene>
    <name evidence="1" type="ordered locus">Halha_2130</name>
</gene>